<dbReference type="SMART" id="SM00254">
    <property type="entry name" value="ShKT"/>
    <property type="match status" value="1"/>
</dbReference>
<dbReference type="Gene3D" id="1.10.10.1870">
    <property type="entry name" value="ShTK domain-like"/>
    <property type="match status" value="1"/>
</dbReference>
<feature type="domain" description="ShKT" evidence="1">
    <location>
        <begin position="1"/>
        <end position="37"/>
    </location>
</feature>
<feature type="non-terminal residue" evidence="2">
    <location>
        <position position="1"/>
    </location>
</feature>
<keyword evidence="3" id="KW-1185">Reference proteome</keyword>
<name>A0A0C2H8A8_9BILA</name>
<dbReference type="InterPro" id="IPR003582">
    <property type="entry name" value="ShKT_dom"/>
</dbReference>
<organism evidence="2 3">
    <name type="scientific">Ancylostoma duodenale</name>
    <dbReference type="NCBI Taxonomy" id="51022"/>
    <lineage>
        <taxon>Eukaryota</taxon>
        <taxon>Metazoa</taxon>
        <taxon>Ecdysozoa</taxon>
        <taxon>Nematoda</taxon>
        <taxon>Chromadorea</taxon>
        <taxon>Rhabditida</taxon>
        <taxon>Rhabditina</taxon>
        <taxon>Rhabditomorpha</taxon>
        <taxon>Strongyloidea</taxon>
        <taxon>Ancylostomatidae</taxon>
        <taxon>Ancylostomatinae</taxon>
        <taxon>Ancylostoma</taxon>
    </lineage>
</organism>
<reference evidence="2 3" key="1">
    <citation type="submission" date="2013-12" db="EMBL/GenBank/DDBJ databases">
        <title>Draft genome of the parsitic nematode Ancylostoma duodenale.</title>
        <authorList>
            <person name="Mitreva M."/>
        </authorList>
    </citation>
    <scope>NUCLEOTIDE SEQUENCE [LARGE SCALE GENOMIC DNA]</scope>
    <source>
        <strain evidence="2 3">Zhejiang</strain>
    </source>
</reference>
<evidence type="ECO:0000313" key="2">
    <source>
        <dbReference type="EMBL" id="KIH67819.1"/>
    </source>
</evidence>
<dbReference type="PANTHER" id="PTHR21724">
    <property type="entry name" value="SHKT DOMAIN-CONTAINING PROTEIN"/>
    <property type="match status" value="1"/>
</dbReference>
<dbReference type="AlphaFoldDB" id="A0A0C2H8A8"/>
<evidence type="ECO:0000313" key="3">
    <source>
        <dbReference type="Proteomes" id="UP000054047"/>
    </source>
</evidence>
<accession>A0A0C2H8A8</accession>
<sequence length="100" mass="10816">GCVDKAIQCANDPSICRQVDMQAFVKENCQRTCGYCPTATTAASGVTVATTRAAGSSGGSCASAVDANLKYVLRYLRIMGEERILHQYLLPARDEKKQLR</sequence>
<gene>
    <name evidence="2" type="ORF">ANCDUO_01844</name>
</gene>
<dbReference type="PANTHER" id="PTHR21724:SF0">
    <property type="entry name" value="SHKT DOMAIN-CONTAINING PROTEIN"/>
    <property type="match status" value="1"/>
</dbReference>
<dbReference type="Pfam" id="PF01549">
    <property type="entry name" value="ShK"/>
    <property type="match status" value="1"/>
</dbReference>
<proteinExistence type="predicted"/>
<dbReference type="EMBL" id="KN726559">
    <property type="protein sequence ID" value="KIH67819.1"/>
    <property type="molecule type" value="Genomic_DNA"/>
</dbReference>
<evidence type="ECO:0000259" key="1">
    <source>
        <dbReference type="SMART" id="SM00254"/>
    </source>
</evidence>
<dbReference type="Proteomes" id="UP000054047">
    <property type="component" value="Unassembled WGS sequence"/>
</dbReference>
<protein>
    <submittedName>
        <fullName evidence="2">ShTK domain protein</fullName>
    </submittedName>
</protein>